<keyword evidence="2" id="KW-1133">Transmembrane helix</keyword>
<keyword evidence="3" id="KW-0732">Signal</keyword>
<feature type="chain" id="PRO_5015704676" evidence="3">
    <location>
        <begin position="25"/>
        <end position="301"/>
    </location>
</feature>
<dbReference type="NCBIfam" id="TIGR02595">
    <property type="entry name" value="PEP_CTERM"/>
    <property type="match status" value="1"/>
</dbReference>
<feature type="region of interest" description="Disordered" evidence="1">
    <location>
        <begin position="86"/>
        <end position="115"/>
    </location>
</feature>
<feature type="signal peptide" evidence="3">
    <location>
        <begin position="1"/>
        <end position="24"/>
    </location>
</feature>
<keyword evidence="5" id="KW-1185">Reference proteome</keyword>
<feature type="compositionally biased region" description="Acidic residues" evidence="1">
    <location>
        <begin position="88"/>
        <end position="99"/>
    </location>
</feature>
<name>A0A2T0RY08_9RHOB</name>
<gene>
    <name evidence="4" type="ORF">CLV78_101115</name>
</gene>
<feature type="transmembrane region" description="Helical" evidence="2">
    <location>
        <begin position="275"/>
        <end position="295"/>
    </location>
</feature>
<sequence>MFLRTLSACLWMTGSFLCATGAHALTVNPIGMSVSQPTGGNNGSGAYTDDVYVDTITLNSTSFSSAASFAALSRFEVLTGRSRLNAEWGDDDTGSDGDDNPFAKAGFDPADQETTDPTIQDATLLNAFNSLSLTEMIDGEGSGDFSYRMLFSASLQDDDTGVDDVPEIMLFERGMNDSFSVKLIIGGTFDSPIFSDTVSVNSRQFWGTGISVNTTEIGGAQEIGLGGFDLNEFGLASGETVYGMEVFGTSGPDMNAFLLSAVDPDRFGAPLVTTVPVPASLPLMGTVLFGGVWAARRRRSA</sequence>
<organism evidence="4 5">
    <name type="scientific">Aliiruegeria haliotis</name>
    <dbReference type="NCBI Taxonomy" id="1280846"/>
    <lineage>
        <taxon>Bacteria</taxon>
        <taxon>Pseudomonadati</taxon>
        <taxon>Pseudomonadota</taxon>
        <taxon>Alphaproteobacteria</taxon>
        <taxon>Rhodobacterales</taxon>
        <taxon>Roseobacteraceae</taxon>
        <taxon>Aliiruegeria</taxon>
    </lineage>
</organism>
<reference evidence="4 5" key="1">
    <citation type="submission" date="2018-03" db="EMBL/GenBank/DDBJ databases">
        <title>Genomic Encyclopedia of Archaeal and Bacterial Type Strains, Phase II (KMG-II): from individual species to whole genera.</title>
        <authorList>
            <person name="Goeker M."/>
        </authorList>
    </citation>
    <scope>NUCLEOTIDE SEQUENCE [LARGE SCALE GENOMIC DNA]</scope>
    <source>
        <strain evidence="4 5">DSM 29328</strain>
    </source>
</reference>
<evidence type="ECO:0000256" key="2">
    <source>
        <dbReference type="SAM" id="Phobius"/>
    </source>
</evidence>
<evidence type="ECO:0000313" key="4">
    <source>
        <dbReference type="EMBL" id="PRY26022.1"/>
    </source>
</evidence>
<keyword evidence="2" id="KW-0472">Membrane</keyword>
<protein>
    <submittedName>
        <fullName evidence="4">Putative secreted protein with PEP-CTERM sorting signal</fullName>
    </submittedName>
</protein>
<dbReference type="RefSeq" id="WP_106202834.1">
    <property type="nucleotide sequence ID" value="NZ_PVTD01000001.1"/>
</dbReference>
<dbReference type="EMBL" id="PVTD01000001">
    <property type="protein sequence ID" value="PRY26022.1"/>
    <property type="molecule type" value="Genomic_DNA"/>
</dbReference>
<dbReference type="NCBIfam" id="NF041929">
    <property type="entry name" value="Xrt_dep_XDP2"/>
    <property type="match status" value="1"/>
</dbReference>
<evidence type="ECO:0000256" key="3">
    <source>
        <dbReference type="SAM" id="SignalP"/>
    </source>
</evidence>
<evidence type="ECO:0000256" key="1">
    <source>
        <dbReference type="SAM" id="MobiDB-lite"/>
    </source>
</evidence>
<keyword evidence="2" id="KW-0812">Transmembrane</keyword>
<dbReference type="OrthoDB" id="7861576at2"/>
<dbReference type="Proteomes" id="UP000239480">
    <property type="component" value="Unassembled WGS sequence"/>
</dbReference>
<accession>A0A2T0RY08</accession>
<dbReference type="InterPro" id="IPR013424">
    <property type="entry name" value="Ice-binding_C"/>
</dbReference>
<dbReference type="AlphaFoldDB" id="A0A2T0RY08"/>
<proteinExistence type="predicted"/>
<comment type="caution">
    <text evidence="4">The sequence shown here is derived from an EMBL/GenBank/DDBJ whole genome shotgun (WGS) entry which is preliminary data.</text>
</comment>
<evidence type="ECO:0000313" key="5">
    <source>
        <dbReference type="Proteomes" id="UP000239480"/>
    </source>
</evidence>